<proteinExistence type="inferred from homology"/>
<keyword evidence="3 4" id="KW-0326">Glycosidase</keyword>
<dbReference type="InterPro" id="IPR025887">
    <property type="entry name" value="Glyco_hydro_31_N_dom"/>
</dbReference>
<feature type="domain" description="DUF5110" evidence="7">
    <location>
        <begin position="693"/>
        <end position="762"/>
    </location>
</feature>
<reference evidence="9 10" key="1">
    <citation type="submission" date="2019-12" db="EMBL/GenBank/DDBJ databases">
        <title>Genomic-based taxomic classification of the family Erythrobacteraceae.</title>
        <authorList>
            <person name="Xu L."/>
        </authorList>
    </citation>
    <scope>NUCLEOTIDE SEQUENCE [LARGE SCALE GENOMIC DNA]</scope>
    <source>
        <strain evidence="9 10">KEMB 9005-328</strain>
    </source>
</reference>
<protein>
    <submittedName>
        <fullName evidence="9">DUF5110 domain-containing protein</fullName>
    </submittedName>
</protein>
<dbReference type="SUPFAM" id="SSF51445">
    <property type="entry name" value="(Trans)glycosidases"/>
    <property type="match status" value="1"/>
</dbReference>
<evidence type="ECO:0000313" key="10">
    <source>
        <dbReference type="Proteomes" id="UP000439780"/>
    </source>
</evidence>
<keyword evidence="2 4" id="KW-0378">Hydrolase</keyword>
<dbReference type="Proteomes" id="UP000439780">
    <property type="component" value="Unassembled WGS sequence"/>
</dbReference>
<dbReference type="CDD" id="cd14752">
    <property type="entry name" value="GH31_N"/>
    <property type="match status" value="1"/>
</dbReference>
<dbReference type="Pfam" id="PF13802">
    <property type="entry name" value="Gal_mutarotas_2"/>
    <property type="match status" value="1"/>
</dbReference>
<dbReference type="Pfam" id="PF21365">
    <property type="entry name" value="Glyco_hydro_31_3rd"/>
    <property type="match status" value="1"/>
</dbReference>
<sequence length="806" mass="89119">MRRIDYGLGIVAGMLALAPQIAHARDLDVFANGQEISVAALSDNIVRIRVWPKGQEPRDESWAVARKIRDGRAEAQVDGASLSTDRMTVVVDPKTLAVRVLDPQGKVIVSDVDPIERKGTAFTIDKSLDLGEHIFGMGDKTGGVDRRGKSFTNWNTDAYGFDNATDPIYKSIPFYVSVGGKGGAYGLLLDNTYRSWFDFGHRNANRIEIGAVDGPVDYYVIAGPTMRDVVRGYTHLTGKAPMPPRWMLGYQQSRWSYMSEKEVRDLAARLRKDRVPTDVIWLDIDFQDRNRPFTINHETFPHFKQMIGDLDAMGIKTVAIADLHIAHAPDQGYAPFDQGMAQDRFVRNADGSLYIAPVWPGPSVFPEFTQASTRAWWGTLFKGLVDDGVAGIWNDMNEPAIFDTPTKTMPLTVRDRISGPDHATRVTDQREIHNVFGMENSRATYEGLLKLRPNERPFVMTRASYAGGQRYAATWTGDNSSTWEHLKLSVSQTLNLGLSGFSWAGADVGGFTGGPSPELLTRWFEYATFAPIFRDHSQKDAPRSEPWVDGPEQLAIRRRYVDARYRLMPYLYAVAAHTAATGDPFMRPIAYDYPGVLDSGCDMSMQFTVGGALLVAGNPKPESPRSYSACLPKGGWYDYWTGEKVTGKPFEDGSVSQLEIAPKLDTLPVFVRAGTILPRQPLVQSTSEVPEGPLELDVYPGPDCHGTLYDDDGHSLDFERGDYARQQITCTMNGDRLTSLTISAREGTYVPWWKEMRVVIYGSDGYTASISGKPVAMSNSKLGSSFTIPASAAATSIVFSPARGSQ</sequence>
<feature type="domain" description="Glycoside hydrolase family 31 TIM barrel" evidence="5">
    <location>
        <begin position="241"/>
        <end position="573"/>
    </location>
</feature>
<dbReference type="OrthoDB" id="176168at2"/>
<dbReference type="PROSITE" id="PS00129">
    <property type="entry name" value="GLYCOSYL_HYDROL_F31_1"/>
    <property type="match status" value="1"/>
</dbReference>
<gene>
    <name evidence="9" type="ORF">GRI58_14655</name>
</gene>
<feature type="domain" description="Glycoside hydrolase family 31 N-terminal" evidence="6">
    <location>
        <begin position="36"/>
        <end position="198"/>
    </location>
</feature>
<feature type="domain" description="Glycosyl hydrolase family 31 C-terminal" evidence="8">
    <location>
        <begin position="582"/>
        <end position="677"/>
    </location>
</feature>
<evidence type="ECO:0000259" key="5">
    <source>
        <dbReference type="Pfam" id="PF01055"/>
    </source>
</evidence>
<evidence type="ECO:0000313" key="9">
    <source>
        <dbReference type="EMBL" id="MXP30047.1"/>
    </source>
</evidence>
<dbReference type="InterPro" id="IPR000322">
    <property type="entry name" value="Glyco_hydro_31_TIM"/>
</dbReference>
<evidence type="ECO:0000256" key="4">
    <source>
        <dbReference type="RuleBase" id="RU361185"/>
    </source>
</evidence>
<evidence type="ECO:0000259" key="8">
    <source>
        <dbReference type="Pfam" id="PF21365"/>
    </source>
</evidence>
<dbReference type="InterPro" id="IPR013780">
    <property type="entry name" value="Glyco_hydro_b"/>
</dbReference>
<dbReference type="InterPro" id="IPR017853">
    <property type="entry name" value="GH"/>
</dbReference>
<evidence type="ECO:0000259" key="7">
    <source>
        <dbReference type="Pfam" id="PF17137"/>
    </source>
</evidence>
<dbReference type="InterPro" id="IPR048395">
    <property type="entry name" value="Glyco_hydro_31_C"/>
</dbReference>
<dbReference type="InterPro" id="IPR011013">
    <property type="entry name" value="Gal_mutarotase_sf_dom"/>
</dbReference>
<dbReference type="Gene3D" id="2.60.40.1180">
    <property type="entry name" value="Golgi alpha-mannosidase II"/>
    <property type="match status" value="2"/>
</dbReference>
<dbReference type="GO" id="GO:0030246">
    <property type="term" value="F:carbohydrate binding"/>
    <property type="evidence" value="ECO:0007669"/>
    <property type="project" value="InterPro"/>
</dbReference>
<dbReference type="Gene3D" id="2.60.40.1760">
    <property type="entry name" value="glycosyl hydrolase (family 31)"/>
    <property type="match status" value="1"/>
</dbReference>
<dbReference type="SUPFAM" id="SSF74650">
    <property type="entry name" value="Galactose mutarotase-like"/>
    <property type="match status" value="1"/>
</dbReference>
<dbReference type="GO" id="GO:0005975">
    <property type="term" value="P:carbohydrate metabolic process"/>
    <property type="evidence" value="ECO:0007669"/>
    <property type="project" value="InterPro"/>
</dbReference>
<dbReference type="InterPro" id="IPR030458">
    <property type="entry name" value="Glyco_hydro_31_AS"/>
</dbReference>
<dbReference type="GO" id="GO:0004553">
    <property type="term" value="F:hydrolase activity, hydrolyzing O-glycosyl compounds"/>
    <property type="evidence" value="ECO:0007669"/>
    <property type="project" value="InterPro"/>
</dbReference>
<organism evidence="9 10">
    <name type="scientific">Qipengyuania algicida</name>
    <dbReference type="NCBI Taxonomy" id="1836209"/>
    <lineage>
        <taxon>Bacteria</taxon>
        <taxon>Pseudomonadati</taxon>
        <taxon>Pseudomonadota</taxon>
        <taxon>Alphaproteobacteria</taxon>
        <taxon>Sphingomonadales</taxon>
        <taxon>Erythrobacteraceae</taxon>
        <taxon>Qipengyuania</taxon>
    </lineage>
</organism>
<evidence type="ECO:0000256" key="1">
    <source>
        <dbReference type="ARBA" id="ARBA00007806"/>
    </source>
</evidence>
<dbReference type="InterPro" id="IPR033403">
    <property type="entry name" value="DUF5110"/>
</dbReference>
<dbReference type="EMBL" id="WTYA01000015">
    <property type="protein sequence ID" value="MXP30047.1"/>
    <property type="molecule type" value="Genomic_DNA"/>
</dbReference>
<comment type="caution">
    <text evidence="9">The sequence shown here is derived from an EMBL/GenBank/DDBJ whole genome shotgun (WGS) entry which is preliminary data.</text>
</comment>
<dbReference type="PANTHER" id="PTHR22762:SF120">
    <property type="entry name" value="HETEROGLYCAN GLUCOSIDASE 1"/>
    <property type="match status" value="1"/>
</dbReference>
<comment type="similarity">
    <text evidence="1 4">Belongs to the glycosyl hydrolase 31 family.</text>
</comment>
<dbReference type="RefSeq" id="WP_160754350.1">
    <property type="nucleotide sequence ID" value="NZ_WTYA01000015.1"/>
</dbReference>
<name>A0A845AKV9_9SPHN</name>
<dbReference type="Pfam" id="PF17137">
    <property type="entry name" value="DUF5110"/>
    <property type="match status" value="1"/>
</dbReference>
<dbReference type="CDD" id="cd06604">
    <property type="entry name" value="GH31_glucosidase_II_MalA"/>
    <property type="match status" value="1"/>
</dbReference>
<evidence type="ECO:0000256" key="2">
    <source>
        <dbReference type="ARBA" id="ARBA00022801"/>
    </source>
</evidence>
<dbReference type="Gene3D" id="3.20.20.80">
    <property type="entry name" value="Glycosidases"/>
    <property type="match status" value="1"/>
</dbReference>
<evidence type="ECO:0000256" key="3">
    <source>
        <dbReference type="ARBA" id="ARBA00023295"/>
    </source>
</evidence>
<dbReference type="AlphaFoldDB" id="A0A845AKV9"/>
<dbReference type="Pfam" id="PF01055">
    <property type="entry name" value="Glyco_hydro_31_2nd"/>
    <property type="match status" value="1"/>
</dbReference>
<keyword evidence="10" id="KW-1185">Reference proteome</keyword>
<dbReference type="PANTHER" id="PTHR22762">
    <property type="entry name" value="ALPHA-GLUCOSIDASE"/>
    <property type="match status" value="1"/>
</dbReference>
<dbReference type="SUPFAM" id="SSF51011">
    <property type="entry name" value="Glycosyl hydrolase domain"/>
    <property type="match status" value="1"/>
</dbReference>
<accession>A0A845AKV9</accession>
<evidence type="ECO:0000259" key="6">
    <source>
        <dbReference type="Pfam" id="PF13802"/>
    </source>
</evidence>